<evidence type="ECO:0000256" key="4">
    <source>
        <dbReference type="ARBA" id="ARBA00022729"/>
    </source>
</evidence>
<accession>A0A1R4B4J4</accession>
<evidence type="ECO:0000256" key="2">
    <source>
        <dbReference type="ARBA" id="ARBA00005695"/>
    </source>
</evidence>
<feature type="domain" description="Solute-binding protein family 5" evidence="6">
    <location>
        <begin position="69"/>
        <end position="503"/>
    </location>
</feature>
<keyword evidence="3" id="KW-0813">Transport</keyword>
<evidence type="ECO:0000313" key="7">
    <source>
        <dbReference type="EMBL" id="SJL83837.1"/>
    </source>
</evidence>
<proteinExistence type="inferred from homology"/>
<reference evidence="7 8" key="1">
    <citation type="submission" date="2017-02" db="EMBL/GenBank/DDBJ databases">
        <authorList>
            <person name="Peterson S.W."/>
        </authorList>
    </citation>
    <scope>NUCLEOTIDE SEQUENCE [LARGE SCALE GENOMIC DNA]</scope>
    <source>
        <strain evidence="7 8">CECT 9027</strain>
    </source>
</reference>
<dbReference type="GO" id="GO:0030288">
    <property type="term" value="C:outer membrane-bounded periplasmic space"/>
    <property type="evidence" value="ECO:0007669"/>
    <property type="project" value="UniProtKB-ARBA"/>
</dbReference>
<dbReference type="OrthoDB" id="9801912at2"/>
<dbReference type="GO" id="GO:1904680">
    <property type="term" value="F:peptide transmembrane transporter activity"/>
    <property type="evidence" value="ECO:0007669"/>
    <property type="project" value="TreeGrafter"/>
</dbReference>
<dbReference type="PANTHER" id="PTHR30290:SF10">
    <property type="entry name" value="PERIPLASMIC OLIGOPEPTIDE-BINDING PROTEIN-RELATED"/>
    <property type="match status" value="1"/>
</dbReference>
<dbReference type="Gene3D" id="3.10.105.10">
    <property type="entry name" value="Dipeptide-binding Protein, Domain 3"/>
    <property type="match status" value="1"/>
</dbReference>
<feature type="chain" id="PRO_5012729409" evidence="5">
    <location>
        <begin position="21"/>
        <end position="584"/>
    </location>
</feature>
<comment type="similarity">
    <text evidence="2">Belongs to the bacterial solute-binding protein 5 family.</text>
</comment>
<dbReference type="Pfam" id="PF00496">
    <property type="entry name" value="SBP_bac_5"/>
    <property type="match status" value="1"/>
</dbReference>
<dbReference type="InterPro" id="IPR039424">
    <property type="entry name" value="SBP_5"/>
</dbReference>
<comment type="subcellular location">
    <subcellularLocation>
        <location evidence="1">Cell envelope</location>
    </subcellularLocation>
</comment>
<evidence type="ECO:0000313" key="8">
    <source>
        <dbReference type="Proteomes" id="UP000189475"/>
    </source>
</evidence>
<dbReference type="InterPro" id="IPR030678">
    <property type="entry name" value="Peptide/Ni-bd"/>
</dbReference>
<dbReference type="PANTHER" id="PTHR30290">
    <property type="entry name" value="PERIPLASMIC BINDING COMPONENT OF ABC TRANSPORTER"/>
    <property type="match status" value="1"/>
</dbReference>
<feature type="signal peptide" evidence="5">
    <location>
        <begin position="1"/>
        <end position="20"/>
    </location>
</feature>
<dbReference type="EMBL" id="FUFT01000005">
    <property type="protein sequence ID" value="SJL83837.1"/>
    <property type="molecule type" value="Genomic_DNA"/>
</dbReference>
<protein>
    <submittedName>
        <fullName evidence="7">Periplasmic dipeptide transport protein</fullName>
    </submittedName>
</protein>
<dbReference type="Proteomes" id="UP000189475">
    <property type="component" value="Unassembled WGS sequence"/>
</dbReference>
<dbReference type="GO" id="GO:0015833">
    <property type="term" value="P:peptide transport"/>
    <property type="evidence" value="ECO:0007669"/>
    <property type="project" value="TreeGrafter"/>
</dbReference>
<sequence>MKVSTLLPLAAIIAASCAHAGETKVFKFSDNGAPNTFDPVQSGTTYSNEIVTAVYDTLYEYKYLKRPYELEPNLADGMPTVSNHGLTYTIKIKQGVHFIDDDAFKNGKGREVTAQDFVYSIKRHYDPKNRSQGAWVWAGKIAGMSDWKKAGSDYSQPVKGLKALDDHTIQITLTEPFPQLMYTLAMGYSAVVPHEAVAKYGREFGLHPVGSGPFELTSTNSTKTVLVRNPHYRQDVFHAKAEGYDPNIHGDTGIASLDGKTMPFVDRIEANWVKQPSARWNSFSKGNEIQNTKLQNEQIDRVLKSKDPVTLRLEYAKKYHYRVATEAGMVYNLFNFDDDYFGYSKNPKTNKENKALRCAIVKSFNWPQRIERFYLGLGQAYPGFIVPGTDGYDPNMDNSAIEQNLAKAKQLLKDNGWNKKNLPVLHYPSVSSVRSKQFFEQFRGNLMKIGYPGNKIKFKAYATFGDFNRDIKNSKTQMMPMAWLLDYPDAENTLQLFYGPNRSPGANSANYENPQYDALFKQASVMQPSPERTKIYRQLNQMLVDDCVGIGSFSRTSILMWHKDTIMWPEPSILGNYFKYVDVK</sequence>
<dbReference type="STRING" id="1918946.VPAL9027_01816"/>
<dbReference type="SUPFAM" id="SSF53850">
    <property type="entry name" value="Periplasmic binding protein-like II"/>
    <property type="match status" value="1"/>
</dbReference>
<name>A0A1R4B4J4_9VIBR</name>
<dbReference type="AlphaFoldDB" id="A0A1R4B4J4"/>
<dbReference type="PROSITE" id="PS51257">
    <property type="entry name" value="PROKAR_LIPOPROTEIN"/>
    <property type="match status" value="1"/>
</dbReference>
<evidence type="ECO:0000256" key="5">
    <source>
        <dbReference type="SAM" id="SignalP"/>
    </source>
</evidence>
<organism evidence="7 8">
    <name type="scientific">Vibrio palustris</name>
    <dbReference type="NCBI Taxonomy" id="1918946"/>
    <lineage>
        <taxon>Bacteria</taxon>
        <taxon>Pseudomonadati</taxon>
        <taxon>Pseudomonadota</taxon>
        <taxon>Gammaproteobacteria</taxon>
        <taxon>Vibrionales</taxon>
        <taxon>Vibrionaceae</taxon>
        <taxon>Vibrio</taxon>
    </lineage>
</organism>
<evidence type="ECO:0000256" key="1">
    <source>
        <dbReference type="ARBA" id="ARBA00004196"/>
    </source>
</evidence>
<dbReference type="PIRSF" id="PIRSF002741">
    <property type="entry name" value="MppA"/>
    <property type="match status" value="1"/>
</dbReference>
<dbReference type="Gene3D" id="3.40.190.10">
    <property type="entry name" value="Periplasmic binding protein-like II"/>
    <property type="match status" value="1"/>
</dbReference>
<evidence type="ECO:0000259" key="6">
    <source>
        <dbReference type="Pfam" id="PF00496"/>
    </source>
</evidence>
<dbReference type="RefSeq" id="WP_077314251.1">
    <property type="nucleotide sequence ID" value="NZ_AP024888.1"/>
</dbReference>
<dbReference type="GO" id="GO:0043190">
    <property type="term" value="C:ATP-binding cassette (ABC) transporter complex"/>
    <property type="evidence" value="ECO:0007669"/>
    <property type="project" value="InterPro"/>
</dbReference>
<dbReference type="InterPro" id="IPR000914">
    <property type="entry name" value="SBP_5_dom"/>
</dbReference>
<keyword evidence="4 5" id="KW-0732">Signal</keyword>
<keyword evidence="8" id="KW-1185">Reference proteome</keyword>
<gene>
    <name evidence="7" type="primary">dppA_3</name>
    <name evidence="7" type="ORF">VPAL9027_01816</name>
</gene>
<evidence type="ECO:0000256" key="3">
    <source>
        <dbReference type="ARBA" id="ARBA00022448"/>
    </source>
</evidence>